<gene>
    <name evidence="4" type="ORF">GOODEAATRI_012531</name>
</gene>
<accession>A0ABV0N0T2</accession>
<feature type="domain" description="ABCA1-4-like C-terminal R2 regulatory" evidence="3">
    <location>
        <begin position="49"/>
        <end position="90"/>
    </location>
</feature>
<protein>
    <recommendedName>
        <fullName evidence="3">ABCA1-4-like C-terminal R2 regulatory domain-containing protein</fullName>
    </recommendedName>
</protein>
<evidence type="ECO:0000256" key="1">
    <source>
        <dbReference type="ARBA" id="ARBA00022448"/>
    </source>
</evidence>
<name>A0ABV0N0T2_9TELE</name>
<keyword evidence="5" id="KW-1185">Reference proteome</keyword>
<dbReference type="EMBL" id="JAHRIO010020798">
    <property type="protein sequence ID" value="MEQ2165002.1"/>
    <property type="molecule type" value="Genomic_DNA"/>
</dbReference>
<dbReference type="PANTHER" id="PTHR19229:SF36">
    <property type="entry name" value="ATP-BINDING CASSETTE SUB-FAMILY A MEMBER 2"/>
    <property type="match status" value="1"/>
</dbReference>
<sequence length="234" mass="26896">ILKDLLRVQQSIGYCPQFDALFDDLTAREHLQLYTRLRDLVALMCYLLTCFQERHHTKVQYQLKSERISLAQVFSKMEQVVEVLGIEDYSKQSDNLEQQEVLPPGGGQSPLQRIFSFLKVRPANTELNAMISEAPEELESDDDEGLINFEEERGQRDGERDWTDPTLSDLGGFESEQRCRVIREQNSLYWEMHSEQLTVSELCRPVGGMVVAAGKDAAAGWRIVPSTVYLRMYE</sequence>
<evidence type="ECO:0000313" key="4">
    <source>
        <dbReference type="EMBL" id="MEQ2165002.1"/>
    </source>
</evidence>
<dbReference type="Proteomes" id="UP001476798">
    <property type="component" value="Unassembled WGS sequence"/>
</dbReference>
<feature type="non-terminal residue" evidence="4">
    <location>
        <position position="1"/>
    </location>
</feature>
<dbReference type="InterPro" id="IPR026082">
    <property type="entry name" value="ABCA"/>
</dbReference>
<dbReference type="PANTHER" id="PTHR19229">
    <property type="entry name" value="ATP-BINDING CASSETTE TRANSPORTER SUBFAMILY A ABCA"/>
    <property type="match status" value="1"/>
</dbReference>
<keyword evidence="1" id="KW-0813">Transport</keyword>
<evidence type="ECO:0000256" key="2">
    <source>
        <dbReference type="ARBA" id="ARBA00022737"/>
    </source>
</evidence>
<organism evidence="4 5">
    <name type="scientific">Goodea atripinnis</name>
    <dbReference type="NCBI Taxonomy" id="208336"/>
    <lineage>
        <taxon>Eukaryota</taxon>
        <taxon>Metazoa</taxon>
        <taxon>Chordata</taxon>
        <taxon>Craniata</taxon>
        <taxon>Vertebrata</taxon>
        <taxon>Euteleostomi</taxon>
        <taxon>Actinopterygii</taxon>
        <taxon>Neopterygii</taxon>
        <taxon>Teleostei</taxon>
        <taxon>Neoteleostei</taxon>
        <taxon>Acanthomorphata</taxon>
        <taxon>Ovalentaria</taxon>
        <taxon>Atherinomorphae</taxon>
        <taxon>Cyprinodontiformes</taxon>
        <taxon>Goodeidae</taxon>
        <taxon>Goodea</taxon>
    </lineage>
</organism>
<dbReference type="Pfam" id="PF23321">
    <property type="entry name" value="R1_ABCA1"/>
    <property type="match status" value="1"/>
</dbReference>
<dbReference type="InterPro" id="IPR056264">
    <property type="entry name" value="R2_ABCA1-4-like"/>
</dbReference>
<dbReference type="Gene3D" id="3.40.50.300">
    <property type="entry name" value="P-loop containing nucleotide triphosphate hydrolases"/>
    <property type="match status" value="1"/>
</dbReference>
<evidence type="ECO:0000313" key="5">
    <source>
        <dbReference type="Proteomes" id="UP001476798"/>
    </source>
</evidence>
<keyword evidence="2" id="KW-0677">Repeat</keyword>
<proteinExistence type="predicted"/>
<reference evidence="4 5" key="1">
    <citation type="submission" date="2021-06" db="EMBL/GenBank/DDBJ databases">
        <authorList>
            <person name="Palmer J.M."/>
        </authorList>
    </citation>
    <scope>NUCLEOTIDE SEQUENCE [LARGE SCALE GENOMIC DNA]</scope>
    <source>
        <strain evidence="4 5">GA_2019</strain>
        <tissue evidence="4">Muscle</tissue>
    </source>
</reference>
<comment type="caution">
    <text evidence="4">The sequence shown here is derived from an EMBL/GenBank/DDBJ whole genome shotgun (WGS) entry which is preliminary data.</text>
</comment>
<evidence type="ECO:0000259" key="3">
    <source>
        <dbReference type="Pfam" id="PF23321"/>
    </source>
</evidence>
<dbReference type="InterPro" id="IPR027417">
    <property type="entry name" value="P-loop_NTPase"/>
</dbReference>